<name>A0A916NSF5_9BACL</name>
<evidence type="ECO:0000259" key="2">
    <source>
        <dbReference type="PROSITE" id="PS01124"/>
    </source>
</evidence>
<comment type="caution">
    <text evidence="3">The sequence shown here is derived from an EMBL/GenBank/DDBJ whole genome shotgun (WGS) entry which is preliminary data.</text>
</comment>
<dbReference type="InterPro" id="IPR041522">
    <property type="entry name" value="CdaR_GGDEF"/>
</dbReference>
<dbReference type="SMART" id="SM00342">
    <property type="entry name" value="HTH_ARAC"/>
    <property type="match status" value="1"/>
</dbReference>
<organism evidence="3 4">
    <name type="scientific">Paenibacillus solanacearum</name>
    <dbReference type="NCBI Taxonomy" id="2048548"/>
    <lineage>
        <taxon>Bacteria</taxon>
        <taxon>Bacillati</taxon>
        <taxon>Bacillota</taxon>
        <taxon>Bacilli</taxon>
        <taxon>Bacillales</taxon>
        <taxon>Paenibacillaceae</taxon>
        <taxon>Paenibacillus</taxon>
    </lineage>
</organism>
<dbReference type="PROSITE" id="PS01124">
    <property type="entry name" value="HTH_ARAC_FAMILY_2"/>
    <property type="match status" value="1"/>
</dbReference>
<dbReference type="GO" id="GO:0003700">
    <property type="term" value="F:DNA-binding transcription factor activity"/>
    <property type="evidence" value="ECO:0007669"/>
    <property type="project" value="InterPro"/>
</dbReference>
<dbReference type="Pfam" id="PF12833">
    <property type="entry name" value="HTH_18"/>
    <property type="match status" value="1"/>
</dbReference>
<feature type="domain" description="HTH araC/xylS-type" evidence="2">
    <location>
        <begin position="691"/>
        <end position="790"/>
    </location>
</feature>
<gene>
    <name evidence="3" type="primary">rhaR_81</name>
    <name evidence="3" type="ORF">PAESOLCIP111_05790</name>
</gene>
<dbReference type="PANTHER" id="PTHR43280">
    <property type="entry name" value="ARAC-FAMILY TRANSCRIPTIONAL REGULATOR"/>
    <property type="match status" value="1"/>
</dbReference>
<accession>A0A916NSF5</accession>
<dbReference type="Proteomes" id="UP000693672">
    <property type="component" value="Unassembled WGS sequence"/>
</dbReference>
<keyword evidence="1" id="KW-0238">DNA-binding</keyword>
<dbReference type="Pfam" id="PF17853">
    <property type="entry name" value="GGDEF_2"/>
    <property type="match status" value="1"/>
</dbReference>
<reference evidence="3" key="1">
    <citation type="submission" date="2021-06" db="EMBL/GenBank/DDBJ databases">
        <authorList>
            <person name="Criscuolo A."/>
        </authorList>
    </citation>
    <scope>NUCLEOTIDE SEQUENCE</scope>
    <source>
        <strain evidence="3">CIP111600</strain>
    </source>
</reference>
<dbReference type="InterPro" id="IPR018060">
    <property type="entry name" value="HTH_AraC"/>
</dbReference>
<dbReference type="EMBL" id="CAJVAS010000046">
    <property type="protein sequence ID" value="CAG7649054.1"/>
    <property type="molecule type" value="Genomic_DNA"/>
</dbReference>
<dbReference type="RefSeq" id="WP_218095474.1">
    <property type="nucleotide sequence ID" value="NZ_CAJVAS010000046.1"/>
</dbReference>
<evidence type="ECO:0000256" key="1">
    <source>
        <dbReference type="ARBA" id="ARBA00023125"/>
    </source>
</evidence>
<proteinExistence type="predicted"/>
<sequence>MLLPRTLSIHRRSIVLTWLLSYLAVLLLPITLSVIVYRESSATLEGEIHQANHSLLKQVREVMDNYFLSMERLNFELTWNLQMQELLNSNKYASSPNEYIYDRYKLTQDFNLYQSAYPTVDLFYTYLGGDNTVLLPGTVREGPFAYRTLHSDPSFPYEEWHSLINRKNFRGFVPMVRIDENLKIRKTVAYVSSYNTDKDGTLATNVVMIDQARILGAIQNVELFNKGHVLILNRDNEPLVSNSNDKMPADFPYDQLGDESKFFYYKKDGEKYEIHSIRSERVGLTYISMIPSSLYWEKAQHVRNLTYVSILISLSGGSLLTYVFLRRNYNPVRRLVETFSGKSNVSYGKEHNEFQFLEQAIGTTLSEMDKIMDRMKSQQHILRSNFIARLLKGRIDSQIPVDESLITFNMKPISSDFAVIMLYVEASAPFHERLEGMESGDKQRLLQFIVSNVVEELAGRQHRGYMAEVDHALACLINVSDSQDAGSRMDDLLQIAKEAQSFLNTHYHLHLTLSISSIHSGIENIAKAYLEALDAMEYKLVMGGGEILSYEQIYKAGADESEPAAYYYPLQVEQQLINYAKIGDFQRSKETLSGIIERNLSRPVVSIAIARCLMLDLVSTMMKTVSEIGDGQEHFLQQNTKRIERLSACETLQEMQLQMTALLQNVCDYTSAKRQQNIQQSRQQAISELSERITGFIHEHYRDPNLNITMIGHHFEMKPTYLSRLFKDHTGEGLLDFINKVRIDKAKQLLEGGKKSITDASGLVGFNDVNAFIRTFKKYEGITPGKYKELLEE</sequence>
<keyword evidence="4" id="KW-1185">Reference proteome</keyword>
<dbReference type="PANTHER" id="PTHR43280:SF2">
    <property type="entry name" value="HTH-TYPE TRANSCRIPTIONAL REGULATOR EXSA"/>
    <property type="match status" value="1"/>
</dbReference>
<dbReference type="AlphaFoldDB" id="A0A916NSF5"/>
<protein>
    <submittedName>
        <fullName evidence="3">HTH-type transcriptional activator RhaR</fullName>
    </submittedName>
</protein>
<evidence type="ECO:0000313" key="3">
    <source>
        <dbReference type="EMBL" id="CAG7649054.1"/>
    </source>
</evidence>
<evidence type="ECO:0000313" key="4">
    <source>
        <dbReference type="Proteomes" id="UP000693672"/>
    </source>
</evidence>
<dbReference type="GO" id="GO:0043565">
    <property type="term" value="F:sequence-specific DNA binding"/>
    <property type="evidence" value="ECO:0007669"/>
    <property type="project" value="InterPro"/>
</dbReference>